<keyword evidence="5" id="KW-0175">Coiled coil</keyword>
<feature type="coiled-coil region" evidence="5">
    <location>
        <begin position="459"/>
        <end position="486"/>
    </location>
</feature>
<keyword evidence="6" id="KW-0472">Membrane</keyword>
<comment type="caution">
    <text evidence="9">The sequence shown here is derived from an EMBL/GenBank/DDBJ whole genome shotgun (WGS) entry which is preliminary data.</text>
</comment>
<dbReference type="PANTHER" id="PTHR32089">
    <property type="entry name" value="METHYL-ACCEPTING CHEMOTAXIS PROTEIN MCPB"/>
    <property type="match status" value="1"/>
</dbReference>
<evidence type="ECO:0000256" key="5">
    <source>
        <dbReference type="SAM" id="Coils"/>
    </source>
</evidence>
<evidence type="ECO:0000256" key="3">
    <source>
        <dbReference type="ARBA" id="ARBA00029447"/>
    </source>
</evidence>
<name>A0ABX3KUB7_SALCS</name>
<evidence type="ECO:0000313" key="9">
    <source>
        <dbReference type="EMBL" id="OOF34676.1"/>
    </source>
</evidence>
<dbReference type="EMBL" id="MUFR01000008">
    <property type="protein sequence ID" value="OOF34676.1"/>
    <property type="molecule type" value="Genomic_DNA"/>
</dbReference>
<keyword evidence="10" id="KW-1185">Reference proteome</keyword>
<evidence type="ECO:0000256" key="4">
    <source>
        <dbReference type="PROSITE-ProRule" id="PRU00284"/>
    </source>
</evidence>
<dbReference type="Pfam" id="PF00015">
    <property type="entry name" value="MCPsignal"/>
    <property type="match status" value="1"/>
</dbReference>
<dbReference type="PROSITE" id="PS50885">
    <property type="entry name" value="HAMP"/>
    <property type="match status" value="1"/>
</dbReference>
<protein>
    <submittedName>
        <fullName evidence="9">Methyl-accepting chemotaxis protein</fullName>
    </submittedName>
</protein>
<accession>A0ABX3KUB7</accession>
<dbReference type="InterPro" id="IPR003660">
    <property type="entry name" value="HAMP_dom"/>
</dbReference>
<organism evidence="9 10">
    <name type="scientific">Salinivibrio costicola subsp. alcaliphilus</name>
    <dbReference type="NCBI Taxonomy" id="272773"/>
    <lineage>
        <taxon>Bacteria</taxon>
        <taxon>Pseudomonadati</taxon>
        <taxon>Pseudomonadota</taxon>
        <taxon>Gammaproteobacteria</taxon>
        <taxon>Vibrionales</taxon>
        <taxon>Vibrionaceae</taxon>
        <taxon>Salinivibrio</taxon>
    </lineage>
</organism>
<dbReference type="PROSITE" id="PS50111">
    <property type="entry name" value="CHEMOTAXIS_TRANSDUC_2"/>
    <property type="match status" value="1"/>
</dbReference>
<evidence type="ECO:0000313" key="10">
    <source>
        <dbReference type="Proteomes" id="UP000189431"/>
    </source>
</evidence>
<reference evidence="10" key="1">
    <citation type="submission" date="2017-01" db="EMBL/GenBank/DDBJ databases">
        <title>Draft genome of the species Salinivibrio costicola subsp. alcaliphilus.</title>
        <authorList>
            <person name="Lopez-Hermoso C."/>
            <person name="De La Haba R."/>
            <person name="Sanchez-Porro C."/>
            <person name="Ventosa A."/>
        </authorList>
    </citation>
    <scope>NUCLEOTIDE SEQUENCE [LARGE SCALE GENOMIC DNA]</scope>
    <source>
        <strain evidence="10">CBH448</strain>
    </source>
</reference>
<dbReference type="PANTHER" id="PTHR32089:SF120">
    <property type="entry name" value="METHYL-ACCEPTING CHEMOTAXIS PROTEIN TLPQ"/>
    <property type="match status" value="1"/>
</dbReference>
<feature type="domain" description="HAMP" evidence="8">
    <location>
        <begin position="186"/>
        <end position="240"/>
    </location>
</feature>
<evidence type="ECO:0000256" key="6">
    <source>
        <dbReference type="SAM" id="Phobius"/>
    </source>
</evidence>
<feature type="transmembrane region" description="Helical" evidence="6">
    <location>
        <begin position="7"/>
        <end position="27"/>
    </location>
</feature>
<keyword evidence="6" id="KW-1133">Transmembrane helix</keyword>
<dbReference type="Proteomes" id="UP000189431">
    <property type="component" value="Unassembled WGS sequence"/>
</dbReference>
<evidence type="ECO:0000259" key="7">
    <source>
        <dbReference type="PROSITE" id="PS50111"/>
    </source>
</evidence>
<evidence type="ECO:0000259" key="8">
    <source>
        <dbReference type="PROSITE" id="PS50885"/>
    </source>
</evidence>
<dbReference type="SMART" id="SM00304">
    <property type="entry name" value="HAMP"/>
    <property type="match status" value="2"/>
</dbReference>
<proteinExistence type="inferred from homology"/>
<feature type="domain" description="Methyl-accepting transducer" evidence="7">
    <location>
        <begin position="245"/>
        <end position="481"/>
    </location>
</feature>
<dbReference type="Gene3D" id="1.10.287.950">
    <property type="entry name" value="Methyl-accepting chemotaxis protein"/>
    <property type="match status" value="1"/>
</dbReference>
<evidence type="ECO:0000256" key="1">
    <source>
        <dbReference type="ARBA" id="ARBA00004370"/>
    </source>
</evidence>
<feature type="transmembrane region" description="Helical" evidence="6">
    <location>
        <begin position="169"/>
        <end position="189"/>
    </location>
</feature>
<comment type="similarity">
    <text evidence="3">Belongs to the methyl-accepting chemotaxis (MCP) protein family.</text>
</comment>
<gene>
    <name evidence="9" type="ORF">BZJ21_03995</name>
</gene>
<dbReference type="RefSeq" id="WP_077669171.1">
    <property type="nucleotide sequence ID" value="NZ_MUFR01000008.1"/>
</dbReference>
<comment type="subcellular location">
    <subcellularLocation>
        <location evidence="1">Membrane</location>
    </subcellularLocation>
</comment>
<dbReference type="CDD" id="cd06225">
    <property type="entry name" value="HAMP"/>
    <property type="match status" value="1"/>
</dbReference>
<dbReference type="InterPro" id="IPR004089">
    <property type="entry name" value="MCPsignal_dom"/>
</dbReference>
<dbReference type="SMART" id="SM00283">
    <property type="entry name" value="MA"/>
    <property type="match status" value="1"/>
</dbReference>
<dbReference type="SUPFAM" id="SSF58104">
    <property type="entry name" value="Methyl-accepting chemotaxis protein (MCP) signaling domain"/>
    <property type="match status" value="1"/>
</dbReference>
<sequence>MFKSLKAIFVTQVVIAVSIVLGISSYIDYQSTKKELSSALETTVANATNRMNLSLPKAIWDFDLEAAKLSISAELKAPDIKAVRVLDKQGEAIVFLRLGQDNGEDGERQAKEIGDGEKSMYESMMLKENELSFTEYGETNQVGTLQVFYNTERLEAALTDTLTRSVIELVVLDLVIIVFLILALTATVVKPLNDLTARVRELASGDGDLSKVIPAPKYKEFAQITEHINHFTASLREIVNEVTQASINLASVSAESGQMARTNAERLEQQKQSLSTVAAAATQMNQSIATVADTANDAATHAANATDLVNQVYGTIESSASEIINMRTEMENVNTEMHKLLEEGEKISDVVNVINDISEQTNLLALNAAIEAARAGEQGRGFAVVADEVRSLSVKTSESTEKIQSNIKSLSDATESVEKEINRISSILESTAGRVSESQESVSQVRETITDISERSGQISQATDEQRQAIDEVSQAINEASEATNQVTEGAQDNATRTDKVLTLSEDIKGQMEKFKT</sequence>
<dbReference type="Pfam" id="PF00672">
    <property type="entry name" value="HAMP"/>
    <property type="match status" value="1"/>
</dbReference>
<evidence type="ECO:0000256" key="2">
    <source>
        <dbReference type="ARBA" id="ARBA00023224"/>
    </source>
</evidence>
<keyword evidence="6" id="KW-0812">Transmembrane</keyword>
<keyword evidence="2 4" id="KW-0807">Transducer</keyword>